<keyword evidence="4" id="KW-1185">Reference proteome</keyword>
<dbReference type="STRING" id="1480694.DC28_03560"/>
<dbReference type="AlphaFoldDB" id="A0A098R1B4"/>
<evidence type="ECO:0000313" key="3">
    <source>
        <dbReference type="EMBL" id="KGE73468.1"/>
    </source>
</evidence>
<dbReference type="Gene3D" id="2.40.128.520">
    <property type="match status" value="1"/>
</dbReference>
<evidence type="ECO:0000313" key="4">
    <source>
        <dbReference type="Proteomes" id="UP000029692"/>
    </source>
</evidence>
<proteinExistence type="predicted"/>
<accession>A0A098R1B4</accession>
<feature type="chain" id="PRO_5001946512" description="DUF2147 domain-containing protein" evidence="1">
    <location>
        <begin position="21"/>
        <end position="170"/>
    </location>
</feature>
<protein>
    <recommendedName>
        <fullName evidence="2">DUF2147 domain-containing protein</fullName>
    </recommendedName>
</protein>
<gene>
    <name evidence="3" type="ORF">DC28_03560</name>
</gene>
<comment type="caution">
    <text evidence="3">The sequence shown here is derived from an EMBL/GenBank/DDBJ whole genome shotgun (WGS) entry which is preliminary data.</text>
</comment>
<dbReference type="eggNOG" id="COG4731">
    <property type="taxonomic scope" value="Bacteria"/>
</dbReference>
<name>A0A098R1B4_9SPIO</name>
<feature type="domain" description="DUF2147" evidence="2">
    <location>
        <begin position="26"/>
        <end position="158"/>
    </location>
</feature>
<organism evidence="3 4">
    <name type="scientific">Spirochaeta lutea</name>
    <dbReference type="NCBI Taxonomy" id="1480694"/>
    <lineage>
        <taxon>Bacteria</taxon>
        <taxon>Pseudomonadati</taxon>
        <taxon>Spirochaetota</taxon>
        <taxon>Spirochaetia</taxon>
        <taxon>Spirochaetales</taxon>
        <taxon>Spirochaetaceae</taxon>
        <taxon>Spirochaeta</taxon>
    </lineage>
</organism>
<sequence>MVLLAVLVLGSGAVFGQSAAQDPILGYWFSLDEETGQPNAAWHIGRDSRGQAIGRTVYFFDEEQDILATELDRTYDGIPLRGDLRTQELRRVPLIYGLDWRSTGHWAGGYIIDPRDGKRYGCELILHQPNSRRAVNNALTLEVKGKVLIFSQSEYWVRGDESRIPPAYRN</sequence>
<reference evidence="3 4" key="1">
    <citation type="submission" date="2014-05" db="EMBL/GenBank/DDBJ databases">
        <title>De novo Genome Sequence of Spirocheata sp.</title>
        <authorList>
            <person name="Shivani Y."/>
            <person name="Subhash Y."/>
            <person name="Tushar L."/>
            <person name="Sasikala C."/>
            <person name="Ramana C.V."/>
        </authorList>
    </citation>
    <scope>NUCLEOTIDE SEQUENCE [LARGE SCALE GENOMIC DNA]</scope>
    <source>
        <strain evidence="3 4">JC230</strain>
    </source>
</reference>
<dbReference type="Proteomes" id="UP000029692">
    <property type="component" value="Unassembled WGS sequence"/>
</dbReference>
<keyword evidence="1" id="KW-0732">Signal</keyword>
<dbReference type="InterPro" id="IPR019223">
    <property type="entry name" value="DUF2147"/>
</dbReference>
<evidence type="ECO:0000256" key="1">
    <source>
        <dbReference type="SAM" id="SignalP"/>
    </source>
</evidence>
<feature type="signal peptide" evidence="1">
    <location>
        <begin position="1"/>
        <end position="20"/>
    </location>
</feature>
<evidence type="ECO:0000259" key="2">
    <source>
        <dbReference type="Pfam" id="PF09917"/>
    </source>
</evidence>
<dbReference type="Pfam" id="PF09917">
    <property type="entry name" value="DUF2147"/>
    <property type="match status" value="1"/>
</dbReference>
<dbReference type="EMBL" id="JNUP01000027">
    <property type="protein sequence ID" value="KGE73468.1"/>
    <property type="molecule type" value="Genomic_DNA"/>
</dbReference>